<dbReference type="OrthoDB" id="37628at2"/>
<dbReference type="GO" id="GO:0005737">
    <property type="term" value="C:cytoplasm"/>
    <property type="evidence" value="ECO:0007669"/>
    <property type="project" value="UniProtKB-SubCell"/>
</dbReference>
<dbReference type="SUPFAM" id="SSF51064">
    <property type="entry name" value="Head domain of nucleotide exchange factor GrpE"/>
    <property type="match status" value="1"/>
</dbReference>
<comment type="similarity">
    <text evidence="1 3 4">Belongs to the GrpE family.</text>
</comment>
<dbReference type="KEGG" id="mpz:Marpi_1207"/>
<feature type="compositionally biased region" description="Basic and acidic residues" evidence="6">
    <location>
        <begin position="190"/>
        <end position="202"/>
    </location>
</feature>
<dbReference type="Proteomes" id="UP000007161">
    <property type="component" value="Chromosome"/>
</dbReference>
<dbReference type="Gene3D" id="2.30.22.10">
    <property type="entry name" value="Head domain of nucleotide exchange factor GrpE"/>
    <property type="match status" value="1"/>
</dbReference>
<accession>H2J8C8</accession>
<reference evidence="7 8" key="1">
    <citation type="journal article" date="2012" name="J. Bacteriol.">
        <title>Complete Genome Sequence of the Thermophilic, Piezophilic, Heterotrophic Bacterium Marinitoga piezophila KA3.</title>
        <authorList>
            <person name="Lucas S."/>
            <person name="Han J."/>
            <person name="Lapidus A."/>
            <person name="Cheng J.F."/>
            <person name="Goodwin L.A."/>
            <person name="Pitluck S."/>
            <person name="Peters L."/>
            <person name="Mikhailova N."/>
            <person name="Teshima H."/>
            <person name="Detter J.C."/>
            <person name="Han C."/>
            <person name="Tapia R."/>
            <person name="Land M."/>
            <person name="Hauser L."/>
            <person name="Kyrpides N.C."/>
            <person name="Ivanova N."/>
            <person name="Pagani I."/>
            <person name="Vannier P."/>
            <person name="Oger P."/>
            <person name="Bartlett D.H."/>
            <person name="Noll K.M."/>
            <person name="Woyke T."/>
            <person name="Jebbar M."/>
        </authorList>
    </citation>
    <scope>NUCLEOTIDE SEQUENCE [LARGE SCALE GENOMIC DNA]</scope>
    <source>
        <strain evidence="8">DSM 14283 / JCM 11233 / KA3</strain>
    </source>
</reference>
<comment type="subcellular location">
    <subcellularLocation>
        <location evidence="3">Cytoplasm</location>
    </subcellularLocation>
</comment>
<comment type="function">
    <text evidence="3">Participates actively in the response to hyperosmotic and heat shock by preventing the aggregation of stress-denatured proteins, in association with DnaK and GrpE. It is the nucleotide exchange factor for DnaK and may function as a thermosensor. Unfolded proteins bind initially to DnaJ; upon interaction with the DnaJ-bound protein, DnaK hydrolyzes its bound ATP, resulting in the formation of a stable complex. GrpE releases ADP from DnaK; ATP binding to DnaK triggers the release of the substrate protein, thus completing the reaction cycle. Several rounds of ATP-dependent interactions between DnaJ, DnaK and GrpE are required for fully efficient folding.</text>
</comment>
<keyword evidence="2 3" id="KW-0143">Chaperone</keyword>
<comment type="subunit">
    <text evidence="3">Homodimer.</text>
</comment>
<keyword evidence="3 7" id="KW-0346">Stress response</keyword>
<keyword evidence="8" id="KW-1185">Reference proteome</keyword>
<dbReference type="GO" id="GO:0000774">
    <property type="term" value="F:adenyl-nucleotide exchange factor activity"/>
    <property type="evidence" value="ECO:0007669"/>
    <property type="project" value="InterPro"/>
</dbReference>
<gene>
    <name evidence="3" type="primary">grpE</name>
    <name evidence="7" type="ordered locus">Marpi_1207</name>
</gene>
<dbReference type="Pfam" id="PF01025">
    <property type="entry name" value="GrpE"/>
    <property type="match status" value="1"/>
</dbReference>
<dbReference type="HAMAP" id="MF_01151">
    <property type="entry name" value="GrpE"/>
    <property type="match status" value="1"/>
</dbReference>
<dbReference type="STRING" id="443254.Marpi_1207"/>
<keyword evidence="3" id="KW-0963">Cytoplasm</keyword>
<dbReference type="SUPFAM" id="SSF58014">
    <property type="entry name" value="Coiled-coil domain of nucleotide exchange factor GrpE"/>
    <property type="match status" value="1"/>
</dbReference>
<dbReference type="PRINTS" id="PR00773">
    <property type="entry name" value="GRPEPROTEIN"/>
</dbReference>
<dbReference type="RefSeq" id="WP_014296683.1">
    <property type="nucleotide sequence ID" value="NC_016751.1"/>
</dbReference>
<dbReference type="EMBL" id="CP003257">
    <property type="protein sequence ID" value="AEX85612.1"/>
    <property type="molecule type" value="Genomic_DNA"/>
</dbReference>
<name>H2J8C8_MARPK</name>
<reference evidence="8" key="2">
    <citation type="submission" date="2012-01" db="EMBL/GenBank/DDBJ databases">
        <title>Complete sequence of chromosome of Marinitoga piezophila KA3.</title>
        <authorList>
            <person name="Lucas S."/>
            <person name="Han J."/>
            <person name="Lapidus A."/>
            <person name="Cheng J.-F."/>
            <person name="Goodwin L."/>
            <person name="Pitluck S."/>
            <person name="Peters L."/>
            <person name="Mikhailova N."/>
            <person name="Teshima H."/>
            <person name="Detter J.C."/>
            <person name="Han C."/>
            <person name="Tapia R."/>
            <person name="Land M."/>
            <person name="Hauser L."/>
            <person name="Kyrpides N."/>
            <person name="Ivanova N."/>
            <person name="Pagani I."/>
            <person name="Jebbar M."/>
            <person name="Vannier P."/>
            <person name="Oger P."/>
            <person name="Cario A."/>
            <person name="Bartlett D."/>
            <person name="Noll K.M."/>
            <person name="Woyke T."/>
        </authorList>
    </citation>
    <scope>NUCLEOTIDE SEQUENCE [LARGE SCALE GENOMIC DNA]</scope>
    <source>
        <strain evidence="8">DSM 14283 / JCM 11233 / KA3</strain>
    </source>
</reference>
<dbReference type="GO" id="GO:0051087">
    <property type="term" value="F:protein-folding chaperone binding"/>
    <property type="evidence" value="ECO:0007669"/>
    <property type="project" value="InterPro"/>
</dbReference>
<evidence type="ECO:0000256" key="2">
    <source>
        <dbReference type="ARBA" id="ARBA00023186"/>
    </source>
</evidence>
<feature type="coiled-coil region" evidence="5">
    <location>
        <begin position="12"/>
        <end position="85"/>
    </location>
</feature>
<dbReference type="Gene3D" id="3.90.20.20">
    <property type="match status" value="1"/>
</dbReference>
<evidence type="ECO:0000313" key="7">
    <source>
        <dbReference type="EMBL" id="AEX85612.1"/>
    </source>
</evidence>
<organism evidence="7 8">
    <name type="scientific">Marinitoga piezophila (strain DSM 14283 / JCM 11233 / KA3)</name>
    <dbReference type="NCBI Taxonomy" id="443254"/>
    <lineage>
        <taxon>Bacteria</taxon>
        <taxon>Thermotogati</taxon>
        <taxon>Thermotogota</taxon>
        <taxon>Thermotogae</taxon>
        <taxon>Petrotogales</taxon>
        <taxon>Petrotogaceae</taxon>
        <taxon>Marinitoga</taxon>
    </lineage>
</organism>
<evidence type="ECO:0000256" key="1">
    <source>
        <dbReference type="ARBA" id="ARBA00009054"/>
    </source>
</evidence>
<evidence type="ECO:0000313" key="8">
    <source>
        <dbReference type="Proteomes" id="UP000007161"/>
    </source>
</evidence>
<dbReference type="InterPro" id="IPR009012">
    <property type="entry name" value="GrpE_head"/>
</dbReference>
<dbReference type="PANTHER" id="PTHR21237">
    <property type="entry name" value="GRPE PROTEIN"/>
    <property type="match status" value="1"/>
</dbReference>
<keyword evidence="5" id="KW-0175">Coiled coil</keyword>
<protein>
    <recommendedName>
        <fullName evidence="3">Protein GrpE</fullName>
    </recommendedName>
    <alternativeName>
        <fullName evidence="3">HSP-70 cofactor</fullName>
    </alternativeName>
</protein>
<feature type="compositionally biased region" description="Acidic residues" evidence="6">
    <location>
        <begin position="203"/>
        <end position="212"/>
    </location>
</feature>
<dbReference type="eggNOG" id="COG0576">
    <property type="taxonomic scope" value="Bacteria"/>
</dbReference>
<feature type="region of interest" description="Disordered" evidence="6">
    <location>
        <begin position="189"/>
        <end position="212"/>
    </location>
</feature>
<dbReference type="PANTHER" id="PTHR21237:SF23">
    <property type="entry name" value="GRPE PROTEIN HOMOLOG, MITOCHONDRIAL"/>
    <property type="match status" value="1"/>
</dbReference>
<proteinExistence type="inferred from homology"/>
<dbReference type="GO" id="GO:0051082">
    <property type="term" value="F:unfolded protein binding"/>
    <property type="evidence" value="ECO:0007669"/>
    <property type="project" value="TreeGrafter"/>
</dbReference>
<evidence type="ECO:0000256" key="3">
    <source>
        <dbReference type="HAMAP-Rule" id="MF_01151"/>
    </source>
</evidence>
<dbReference type="AlphaFoldDB" id="H2J8C8"/>
<evidence type="ECO:0000256" key="6">
    <source>
        <dbReference type="SAM" id="MobiDB-lite"/>
    </source>
</evidence>
<dbReference type="GO" id="GO:0042803">
    <property type="term" value="F:protein homodimerization activity"/>
    <property type="evidence" value="ECO:0007669"/>
    <property type="project" value="InterPro"/>
</dbReference>
<dbReference type="GO" id="GO:0006457">
    <property type="term" value="P:protein folding"/>
    <property type="evidence" value="ECO:0007669"/>
    <property type="project" value="InterPro"/>
</dbReference>
<sequence length="212" mass="24794">MAEKNTKKTTTSKKKEQKITKEMEQLKNEIEQLKKDLETKESENKKLMEEYDKIKSYAINLKVDFENYKDLVQKEKNRIKKEAKESVIKQLIPLYKNFSIVMANQQNLESFAKGVEMIYKSFVSTIENVGVEFIKPEKNQKFDPFEHDAIERVETDEVEEYHVYELVSPGIKLEGKIIEPAKVKVAIKPVKQEKPETKQEDKTENEETNGGE</sequence>
<evidence type="ECO:0000256" key="4">
    <source>
        <dbReference type="RuleBase" id="RU004478"/>
    </source>
</evidence>
<dbReference type="HOGENOM" id="CLU_057217_5_2_0"/>
<dbReference type="InterPro" id="IPR013805">
    <property type="entry name" value="GrpE_CC"/>
</dbReference>
<dbReference type="InterPro" id="IPR000740">
    <property type="entry name" value="GrpE"/>
</dbReference>
<evidence type="ECO:0000256" key="5">
    <source>
        <dbReference type="SAM" id="Coils"/>
    </source>
</evidence>